<evidence type="ECO:0000256" key="10">
    <source>
        <dbReference type="RuleBase" id="RU361207"/>
    </source>
</evidence>
<reference evidence="11" key="1">
    <citation type="journal article" date="2022" name="Front. Microbiol.">
        <title>New perspectives on an old grouping: The genomic and phenotypic variability of Oxalobacter formigenes and the implications for calcium oxalate stone prevention.</title>
        <authorList>
            <person name="Chmiel J.A."/>
            <person name="Carr C."/>
            <person name="Stuivenberg G.A."/>
            <person name="Venema R."/>
            <person name="Chanyi R.M."/>
            <person name="Al K.F."/>
            <person name="Giguere D."/>
            <person name="Say H."/>
            <person name="Akouris P.P."/>
            <person name="Dominguez Romero S.A."/>
            <person name="Kwong A."/>
            <person name="Tai V."/>
            <person name="Koval S.F."/>
            <person name="Razvi H."/>
            <person name="Bjazevic J."/>
            <person name="Burton J.P."/>
        </authorList>
    </citation>
    <scope>NUCLEOTIDE SEQUENCE</scope>
    <source>
        <strain evidence="11">OxK</strain>
    </source>
</reference>
<evidence type="ECO:0000256" key="5">
    <source>
        <dbReference type="ARBA" id="ARBA00022676"/>
    </source>
</evidence>
<evidence type="ECO:0000256" key="8">
    <source>
        <dbReference type="ARBA" id="ARBA00031423"/>
    </source>
</evidence>
<evidence type="ECO:0000256" key="7">
    <source>
        <dbReference type="ARBA" id="ARBA00023277"/>
    </source>
</evidence>
<comment type="catalytic activity">
    <reaction evidence="1 10">
        <text>Transfers a segment of a (1-&gt;4)-alpha-D-glucan to a new position in an acceptor, which may be glucose or a (1-&gt;4)-alpha-D-glucan.</text>
        <dbReference type="EC" id="2.4.1.25"/>
    </reaction>
</comment>
<dbReference type="InterPro" id="IPR017853">
    <property type="entry name" value="GH"/>
</dbReference>
<protein>
    <recommendedName>
        <fullName evidence="4 10">4-alpha-glucanotransferase</fullName>
        <ecNumber evidence="3 10">2.4.1.25</ecNumber>
    </recommendedName>
    <alternativeName>
        <fullName evidence="8 10">Amylomaltase</fullName>
    </alternativeName>
    <alternativeName>
        <fullName evidence="9 10">Disproportionating enzyme</fullName>
    </alternativeName>
</protein>
<evidence type="ECO:0000256" key="9">
    <source>
        <dbReference type="ARBA" id="ARBA00031501"/>
    </source>
</evidence>
<evidence type="ECO:0000256" key="3">
    <source>
        <dbReference type="ARBA" id="ARBA00012560"/>
    </source>
</evidence>
<keyword evidence="7 10" id="KW-0119">Carbohydrate metabolism</keyword>
<proteinExistence type="inferred from homology"/>
<dbReference type="PANTHER" id="PTHR32438:SF5">
    <property type="entry name" value="4-ALPHA-GLUCANOTRANSFERASE DPE1, CHLOROPLASTIC_AMYLOPLASTIC"/>
    <property type="match status" value="1"/>
</dbReference>
<comment type="similarity">
    <text evidence="2 10">Belongs to the disproportionating enzyme family.</text>
</comment>
<evidence type="ECO:0000256" key="2">
    <source>
        <dbReference type="ARBA" id="ARBA00005684"/>
    </source>
</evidence>
<dbReference type="InterPro" id="IPR003385">
    <property type="entry name" value="Glyco_hydro_77"/>
</dbReference>
<dbReference type="PANTHER" id="PTHR32438">
    <property type="entry name" value="4-ALPHA-GLUCANOTRANSFERASE DPE1, CHLOROPLASTIC/AMYLOPLASTIC"/>
    <property type="match status" value="1"/>
</dbReference>
<evidence type="ECO:0000256" key="1">
    <source>
        <dbReference type="ARBA" id="ARBA00000439"/>
    </source>
</evidence>
<dbReference type="GO" id="GO:0005975">
    <property type="term" value="P:carbohydrate metabolic process"/>
    <property type="evidence" value="ECO:0007669"/>
    <property type="project" value="InterPro"/>
</dbReference>
<dbReference type="AlphaFoldDB" id="A0A9E9NT47"/>
<dbReference type="GO" id="GO:0004134">
    <property type="term" value="F:4-alpha-glucanotransferase activity"/>
    <property type="evidence" value="ECO:0007669"/>
    <property type="project" value="UniProtKB-EC"/>
</dbReference>
<dbReference type="Proteomes" id="UP001164819">
    <property type="component" value="Chromosome"/>
</dbReference>
<dbReference type="SUPFAM" id="SSF51445">
    <property type="entry name" value="(Trans)glycosidases"/>
    <property type="match status" value="1"/>
</dbReference>
<name>A0A9E9NT47_9BURK</name>
<evidence type="ECO:0000256" key="4">
    <source>
        <dbReference type="ARBA" id="ARBA00020295"/>
    </source>
</evidence>
<gene>
    <name evidence="11" type="primary">malQ</name>
    <name evidence="11" type="ORF">NB646_01255</name>
</gene>
<keyword evidence="6 10" id="KW-0808">Transferase</keyword>
<organism evidence="11">
    <name type="scientific">Oxalobacter aliiformigenes</name>
    <dbReference type="NCBI Taxonomy" id="2946593"/>
    <lineage>
        <taxon>Bacteria</taxon>
        <taxon>Pseudomonadati</taxon>
        <taxon>Pseudomonadota</taxon>
        <taxon>Betaproteobacteria</taxon>
        <taxon>Burkholderiales</taxon>
        <taxon>Oxalobacteraceae</taxon>
        <taxon>Oxalobacter</taxon>
    </lineage>
</organism>
<dbReference type="Pfam" id="PF02446">
    <property type="entry name" value="Glyco_hydro_77"/>
    <property type="match status" value="1"/>
</dbReference>
<keyword evidence="5 10" id="KW-0328">Glycosyltransferase</keyword>
<accession>A0A9E9NT47</accession>
<dbReference type="NCBIfam" id="TIGR00217">
    <property type="entry name" value="malQ"/>
    <property type="match status" value="1"/>
</dbReference>
<evidence type="ECO:0000313" key="11">
    <source>
        <dbReference type="EMBL" id="WAV91423.1"/>
    </source>
</evidence>
<dbReference type="EC" id="2.4.1.25" evidence="3 10"/>
<dbReference type="EMBL" id="CP098251">
    <property type="protein sequence ID" value="WAV91423.1"/>
    <property type="molecule type" value="Genomic_DNA"/>
</dbReference>
<dbReference type="Gene3D" id="3.20.20.80">
    <property type="entry name" value="Glycosidases"/>
    <property type="match status" value="1"/>
</dbReference>
<sequence>MNLPRRSGILLHPTSLPGPFGSGDFGRDAYYFVDWLFSARQSLWQILPLCDIGTGNSPYMSPSAFAGNIFLIGLEALRDEGWLKNEDLVPCTSFEKYRINFPAIIDFRTSRLKLAAGRFFETADETSKRSFQAFCLKSGFWLETYALFRTISEIHGPIWQTWPKPLARRDPVAMASFVSQNDHEIRFWKFCQWCFYRQWDALRAYAHSKGIDIIGDIPIFVSLNSADVWANPELFDLDDSGYPRTVAGVPPDKFSDSGQHWGNPLYNWKKHADTRYDWWIKRMKHMMDMYDYVRLDHFRGFQAYWAIPADTGIPARGKWMNGPGSDFFEAMKKEFGSLRFIAEDLGVITREVDELRKQYELPGMRILQFAFDLNPANPYLPYNYDHDTVVYTGTHDNDTTRGWWNSLPEQNRDLVRRYLSINGEWINWDMIRAAWSSTAAIALTPYQDILGLDSSGRMNRPGDKTGSWEWRFDWEQVKSWPSGYLAEMTEIYGRTYSRQ</sequence>
<dbReference type="NCBIfam" id="NF011080">
    <property type="entry name" value="PRK14508.1-3"/>
    <property type="match status" value="1"/>
</dbReference>
<evidence type="ECO:0000256" key="6">
    <source>
        <dbReference type="ARBA" id="ARBA00022679"/>
    </source>
</evidence>